<feature type="domain" description="RCK C-terminal" evidence="10">
    <location>
        <begin position="573"/>
        <end position="659"/>
    </location>
</feature>
<evidence type="ECO:0000259" key="9">
    <source>
        <dbReference type="PROSITE" id="PS51201"/>
    </source>
</evidence>
<dbReference type="SUPFAM" id="SSF116726">
    <property type="entry name" value="TrkA C-terminal domain-like"/>
    <property type="match status" value="1"/>
</dbReference>
<protein>
    <submittedName>
        <fullName evidence="11">Cation:proton antiporter</fullName>
    </submittedName>
</protein>
<dbReference type="Gene3D" id="3.40.50.720">
    <property type="entry name" value="NAD(P)-binding Rossmann-like Domain"/>
    <property type="match status" value="1"/>
</dbReference>
<feature type="transmembrane region" description="Helical" evidence="8">
    <location>
        <begin position="33"/>
        <end position="51"/>
    </location>
</feature>
<dbReference type="PROSITE" id="PS51201">
    <property type="entry name" value="RCK_N"/>
    <property type="match status" value="1"/>
</dbReference>
<evidence type="ECO:0000256" key="4">
    <source>
        <dbReference type="ARBA" id="ARBA00022538"/>
    </source>
</evidence>
<dbReference type="InterPro" id="IPR036291">
    <property type="entry name" value="NAD(P)-bd_dom_sf"/>
</dbReference>
<proteinExistence type="inferred from homology"/>
<evidence type="ECO:0000256" key="1">
    <source>
        <dbReference type="ARBA" id="ARBA00004141"/>
    </source>
</evidence>
<evidence type="ECO:0000256" key="8">
    <source>
        <dbReference type="SAM" id="Phobius"/>
    </source>
</evidence>
<keyword evidence="4" id="KW-0630">Potassium</keyword>
<accession>A0ABX8BCY0</accession>
<dbReference type="InterPro" id="IPR006153">
    <property type="entry name" value="Cation/H_exchanger_TM"/>
</dbReference>
<evidence type="ECO:0000256" key="5">
    <source>
        <dbReference type="ARBA" id="ARBA00022692"/>
    </source>
</evidence>
<evidence type="ECO:0000259" key="10">
    <source>
        <dbReference type="PROSITE" id="PS51202"/>
    </source>
</evidence>
<dbReference type="InterPro" id="IPR038770">
    <property type="entry name" value="Na+/solute_symporter_sf"/>
</dbReference>
<feature type="domain" description="RCK N-terminal" evidence="9">
    <location>
        <begin position="408"/>
        <end position="524"/>
    </location>
</feature>
<feature type="transmembrane region" description="Helical" evidence="8">
    <location>
        <begin position="179"/>
        <end position="199"/>
    </location>
</feature>
<evidence type="ECO:0000256" key="3">
    <source>
        <dbReference type="ARBA" id="ARBA00022448"/>
    </source>
</evidence>
<dbReference type="Proteomes" id="UP000676506">
    <property type="component" value="Chromosome 1"/>
</dbReference>
<keyword evidence="5 8" id="KW-0812">Transmembrane</keyword>
<keyword evidence="6 8" id="KW-1133">Transmembrane helix</keyword>
<dbReference type="Gene3D" id="3.30.70.1450">
    <property type="entry name" value="Regulator of K+ conductance, C-terminal domain"/>
    <property type="match status" value="1"/>
</dbReference>
<keyword evidence="7 8" id="KW-0472">Membrane</keyword>
<name>A0ABX8BCY0_9BACT</name>
<dbReference type="InterPro" id="IPR006037">
    <property type="entry name" value="RCK_C"/>
</dbReference>
<dbReference type="PANTHER" id="PTHR42751:SF3">
    <property type="entry name" value="SODIUM_GLUTAMATE SYMPORTER"/>
    <property type="match status" value="1"/>
</dbReference>
<feature type="transmembrane region" description="Helical" evidence="8">
    <location>
        <begin position="6"/>
        <end position="26"/>
    </location>
</feature>
<feature type="transmembrane region" description="Helical" evidence="8">
    <location>
        <begin position="220"/>
        <end position="237"/>
    </location>
</feature>
<evidence type="ECO:0000313" key="12">
    <source>
        <dbReference type="Proteomes" id="UP000676506"/>
    </source>
</evidence>
<dbReference type="Gene3D" id="1.20.1530.20">
    <property type="match status" value="1"/>
</dbReference>
<dbReference type="Pfam" id="PF00999">
    <property type="entry name" value="Na_H_Exchanger"/>
    <property type="match status" value="1"/>
</dbReference>
<feature type="transmembrane region" description="Helical" evidence="8">
    <location>
        <begin position="57"/>
        <end position="76"/>
    </location>
</feature>
<evidence type="ECO:0000256" key="7">
    <source>
        <dbReference type="ARBA" id="ARBA00023136"/>
    </source>
</evidence>
<feature type="transmembrane region" description="Helical" evidence="8">
    <location>
        <begin position="361"/>
        <end position="383"/>
    </location>
</feature>
<dbReference type="EMBL" id="CP072648">
    <property type="protein sequence ID" value="QUW02940.1"/>
    <property type="molecule type" value="Genomic_DNA"/>
</dbReference>
<dbReference type="RefSeq" id="WP_211428831.1">
    <property type="nucleotide sequence ID" value="NZ_CP072648.1"/>
</dbReference>
<feature type="transmembrane region" description="Helical" evidence="8">
    <location>
        <begin position="150"/>
        <end position="173"/>
    </location>
</feature>
<keyword evidence="3" id="KW-0813">Transport</keyword>
<feature type="transmembrane region" description="Helical" evidence="8">
    <location>
        <begin position="115"/>
        <end position="138"/>
    </location>
</feature>
<evidence type="ECO:0000313" key="11">
    <source>
        <dbReference type="EMBL" id="QUW02940.1"/>
    </source>
</evidence>
<reference evidence="11 12" key="1">
    <citation type="submission" date="2021-03" db="EMBL/GenBank/DDBJ databases">
        <title>Genomic and phenotypic characterization of Chloracidobacterium isolates provides evidence for multiple species.</title>
        <authorList>
            <person name="Saini M.K."/>
            <person name="Costas A.M.G."/>
            <person name="Tank M."/>
            <person name="Bryant D.A."/>
        </authorList>
    </citation>
    <scope>NUCLEOTIDE SEQUENCE [LARGE SCALE GENOMIC DNA]</scope>
    <source>
        <strain evidence="11 12">BV2-C</strain>
    </source>
</reference>
<feature type="transmembrane region" description="Helical" evidence="8">
    <location>
        <begin position="301"/>
        <end position="321"/>
    </location>
</feature>
<dbReference type="Pfam" id="PF02080">
    <property type="entry name" value="TrkA_C"/>
    <property type="match status" value="1"/>
</dbReference>
<keyword evidence="4" id="KW-0633">Potassium transport</keyword>
<dbReference type="PROSITE" id="PS51202">
    <property type="entry name" value="RCK_C"/>
    <property type="match status" value="1"/>
</dbReference>
<dbReference type="InterPro" id="IPR036721">
    <property type="entry name" value="RCK_C_sf"/>
</dbReference>
<evidence type="ECO:0000256" key="2">
    <source>
        <dbReference type="ARBA" id="ARBA00005551"/>
    </source>
</evidence>
<dbReference type="SUPFAM" id="SSF51735">
    <property type="entry name" value="NAD(P)-binding Rossmann-fold domains"/>
    <property type="match status" value="1"/>
</dbReference>
<comment type="similarity">
    <text evidence="2">Belongs to the monovalent cation:proton antiporter 2 (CPA2) transporter (TC 2.A.37) family.</text>
</comment>
<sequence length="670" mass="72136">MHVDIPLLRDLVLLLLISLPIVFVCGRLRLPTLIGYMLTGIVIGPSGLGVIGDVHAVETLAEIGVVLLLFTIGLEFSLEKLVAMQRVVLMGGGLQVGLTIVVAMLLARYGGGLNWSPAVFVGFLVALSSTAIVIKTYVDRAESDTPYGRVAIGILLFQDLCIVPMMLFVPLLAGQRELNLFYVFKTMALALGSVFLIVVMARRIFPFLLRWLVTLRSREVFVSFAVLACLGTAWLTAQAGLSLALGAFVAGVVLSESEYSHQIVADILPFRDIFNGIFFVSVGMLLSLGVLVVAWPVVLGLVTLILVGKTLLAFAAIKALGRTTRISLTAALGLAQIGEFSFVLLKVGLDAGLLGGDTYQIFLAASILTMLVTPFLIGAAPAFGYRFCRWTGIPDAPDVASPELSPVSGHVVIAGYGLNGRNLARVLRAANIPYRIIELNIESIRAGKKAGEPIVYGDGTRREVLHAAGIERARVMVVAISDATATRRIAALAREVNPNLHIIVRTRFVSEMNGLYTLGVQQVIPEEFETSLEIFARVLREYGLSRSYIQQQVETIRREGYRLLDAECPGREVLMSELATIIENATTTAMRFPPNAAAVGRSLRELALRPTCGVTIVAVQRGTQTVVNPDADFVLEAGDVAVLLGNPENLERAMESLARETVSVAGEVAS</sequence>
<dbReference type="InterPro" id="IPR003148">
    <property type="entry name" value="RCK_N"/>
</dbReference>
<comment type="subcellular location">
    <subcellularLocation>
        <location evidence="1">Membrane</location>
        <topology evidence="1">Multi-pass membrane protein</topology>
    </subcellularLocation>
</comment>
<feature type="transmembrane region" description="Helical" evidence="8">
    <location>
        <begin position="273"/>
        <end position="295"/>
    </location>
</feature>
<dbReference type="Pfam" id="PF02254">
    <property type="entry name" value="TrkA_N"/>
    <property type="match status" value="1"/>
</dbReference>
<evidence type="ECO:0000256" key="6">
    <source>
        <dbReference type="ARBA" id="ARBA00022989"/>
    </source>
</evidence>
<keyword evidence="4" id="KW-0406">Ion transport</keyword>
<dbReference type="PANTHER" id="PTHR42751">
    <property type="entry name" value="SODIUM/HYDROGEN EXCHANGER FAMILY/TRKA DOMAIN PROTEIN"/>
    <property type="match status" value="1"/>
</dbReference>
<keyword evidence="12" id="KW-1185">Reference proteome</keyword>
<organism evidence="11 12">
    <name type="scientific">Chloracidobacterium validum</name>
    <dbReference type="NCBI Taxonomy" id="2821543"/>
    <lineage>
        <taxon>Bacteria</taxon>
        <taxon>Pseudomonadati</taxon>
        <taxon>Acidobacteriota</taxon>
        <taxon>Terriglobia</taxon>
        <taxon>Terriglobales</taxon>
        <taxon>Acidobacteriaceae</taxon>
        <taxon>Chloracidobacterium</taxon>
    </lineage>
</organism>
<feature type="transmembrane region" description="Helical" evidence="8">
    <location>
        <begin position="88"/>
        <end position="109"/>
    </location>
</feature>
<gene>
    <name evidence="11" type="ORF">J8C06_00360</name>
</gene>
<feature type="transmembrane region" description="Helical" evidence="8">
    <location>
        <begin position="328"/>
        <end position="349"/>
    </location>
</feature>